<sequence length="77" mass="8490">MKLRNNKPAPADSLSELLLCRLGELASSRRFLLLHALDDSHSHSLTHVPHSGEGGIELHTASSCSASWNQIHHMQLQ</sequence>
<keyword evidence="2" id="KW-1185">Reference proteome</keyword>
<proteinExistence type="predicted"/>
<evidence type="ECO:0000313" key="2">
    <source>
        <dbReference type="Proteomes" id="UP001372338"/>
    </source>
</evidence>
<gene>
    <name evidence="1" type="ORF">RIF29_13817</name>
</gene>
<dbReference type="AlphaFoldDB" id="A0AAN9IQ27"/>
<dbReference type="Proteomes" id="UP001372338">
    <property type="component" value="Unassembled WGS sequence"/>
</dbReference>
<accession>A0AAN9IQ27</accession>
<name>A0AAN9IQ27_CROPI</name>
<organism evidence="1 2">
    <name type="scientific">Crotalaria pallida</name>
    <name type="common">Smooth rattlebox</name>
    <name type="synonym">Crotalaria striata</name>
    <dbReference type="NCBI Taxonomy" id="3830"/>
    <lineage>
        <taxon>Eukaryota</taxon>
        <taxon>Viridiplantae</taxon>
        <taxon>Streptophyta</taxon>
        <taxon>Embryophyta</taxon>
        <taxon>Tracheophyta</taxon>
        <taxon>Spermatophyta</taxon>
        <taxon>Magnoliopsida</taxon>
        <taxon>eudicotyledons</taxon>
        <taxon>Gunneridae</taxon>
        <taxon>Pentapetalae</taxon>
        <taxon>rosids</taxon>
        <taxon>fabids</taxon>
        <taxon>Fabales</taxon>
        <taxon>Fabaceae</taxon>
        <taxon>Papilionoideae</taxon>
        <taxon>50 kb inversion clade</taxon>
        <taxon>genistoids sensu lato</taxon>
        <taxon>core genistoids</taxon>
        <taxon>Crotalarieae</taxon>
        <taxon>Crotalaria</taxon>
    </lineage>
</organism>
<comment type="caution">
    <text evidence="1">The sequence shown here is derived from an EMBL/GenBank/DDBJ whole genome shotgun (WGS) entry which is preliminary data.</text>
</comment>
<evidence type="ECO:0000313" key="1">
    <source>
        <dbReference type="EMBL" id="KAK7284066.1"/>
    </source>
</evidence>
<protein>
    <submittedName>
        <fullName evidence="1">Uncharacterized protein</fullName>
    </submittedName>
</protein>
<reference evidence="1 2" key="1">
    <citation type="submission" date="2024-01" db="EMBL/GenBank/DDBJ databases">
        <title>The genomes of 5 underutilized Papilionoideae crops provide insights into root nodulation and disease resistanc.</title>
        <authorList>
            <person name="Yuan L."/>
        </authorList>
    </citation>
    <scope>NUCLEOTIDE SEQUENCE [LARGE SCALE GENOMIC DNA]</scope>
    <source>
        <strain evidence="1">ZHUSHIDOU_FW_LH</strain>
        <tissue evidence="1">Leaf</tissue>
    </source>
</reference>
<dbReference type="EMBL" id="JAYWIO010000002">
    <property type="protein sequence ID" value="KAK7284066.1"/>
    <property type="molecule type" value="Genomic_DNA"/>
</dbReference>